<gene>
    <name evidence="3" type="ORF">Aam_021_019</name>
</gene>
<dbReference type="AlphaFoldDB" id="A0A0D6PDJ7"/>
<sequence>MIVENQYFREAMARLGAAVNIVTTSTPEGDMGFTASAVCSVTDTPATILVCMNKSSRIAGAFRQAGPLCVNVLNADGEQLSRIFAGQQGLSMPERFAQTAWQRLSTGAPVLEDAAAALDCLISNIVEVGTHQVMFCDVQEIKLYPAASGLVYHQRRYHRLETAQGAI</sequence>
<evidence type="ECO:0000313" key="3">
    <source>
        <dbReference type="EMBL" id="GAN79431.1"/>
    </source>
</evidence>
<dbReference type="GO" id="GO:0042602">
    <property type="term" value="F:riboflavin reductase (NADPH) activity"/>
    <property type="evidence" value="ECO:0007669"/>
    <property type="project" value="TreeGrafter"/>
</dbReference>
<evidence type="ECO:0000256" key="1">
    <source>
        <dbReference type="ARBA" id="ARBA00023002"/>
    </source>
</evidence>
<dbReference type="InterPro" id="IPR012349">
    <property type="entry name" value="Split_barrel_FMN-bd"/>
</dbReference>
<dbReference type="Proteomes" id="UP000032668">
    <property type="component" value="Unassembled WGS sequence"/>
</dbReference>
<dbReference type="SMART" id="SM00903">
    <property type="entry name" value="Flavin_Reduct"/>
    <property type="match status" value="1"/>
</dbReference>
<dbReference type="InterPro" id="IPR002563">
    <property type="entry name" value="Flavin_Rdtase-like_dom"/>
</dbReference>
<dbReference type="Pfam" id="PF01613">
    <property type="entry name" value="Flavin_Reduct"/>
    <property type="match status" value="1"/>
</dbReference>
<organism evidence="3 4">
    <name type="scientific">Acidocella aminolytica 101 = DSM 11237</name>
    <dbReference type="NCBI Taxonomy" id="1120923"/>
    <lineage>
        <taxon>Bacteria</taxon>
        <taxon>Pseudomonadati</taxon>
        <taxon>Pseudomonadota</taxon>
        <taxon>Alphaproteobacteria</taxon>
        <taxon>Acetobacterales</taxon>
        <taxon>Acidocellaceae</taxon>
        <taxon>Acidocella</taxon>
    </lineage>
</organism>
<protein>
    <submittedName>
        <fullName evidence="3">Flavin mononucleotide (FMN) reductase</fullName>
    </submittedName>
</protein>
<accession>A0A0D6PDJ7</accession>
<feature type="domain" description="Flavin reductase like" evidence="2">
    <location>
        <begin position="12"/>
        <end position="159"/>
    </location>
</feature>
<dbReference type="STRING" id="1120923.SAMN02746095_00519"/>
<keyword evidence="4" id="KW-1185">Reference proteome</keyword>
<evidence type="ECO:0000313" key="4">
    <source>
        <dbReference type="Proteomes" id="UP000032668"/>
    </source>
</evidence>
<name>A0A0D6PDJ7_9PROT</name>
<dbReference type="GO" id="GO:0006208">
    <property type="term" value="P:pyrimidine nucleobase catabolic process"/>
    <property type="evidence" value="ECO:0007669"/>
    <property type="project" value="TreeGrafter"/>
</dbReference>
<dbReference type="GO" id="GO:0010181">
    <property type="term" value="F:FMN binding"/>
    <property type="evidence" value="ECO:0007669"/>
    <property type="project" value="InterPro"/>
</dbReference>
<dbReference type="RefSeq" id="WP_048877891.1">
    <property type="nucleotide sequence ID" value="NZ_BANC01000021.1"/>
</dbReference>
<evidence type="ECO:0000259" key="2">
    <source>
        <dbReference type="SMART" id="SM00903"/>
    </source>
</evidence>
<keyword evidence="1" id="KW-0560">Oxidoreductase</keyword>
<dbReference type="PANTHER" id="PTHR30466:SF1">
    <property type="entry name" value="FMN REDUCTASE (NADH) RUTF"/>
    <property type="match status" value="1"/>
</dbReference>
<dbReference type="OrthoDB" id="9789254at2"/>
<comment type="caution">
    <text evidence="3">The sequence shown here is derived from an EMBL/GenBank/DDBJ whole genome shotgun (WGS) entry which is preliminary data.</text>
</comment>
<dbReference type="PANTHER" id="PTHR30466">
    <property type="entry name" value="FLAVIN REDUCTASE"/>
    <property type="match status" value="1"/>
</dbReference>
<dbReference type="Gene3D" id="2.30.110.10">
    <property type="entry name" value="Electron Transport, Fmn-binding Protein, Chain A"/>
    <property type="match status" value="1"/>
</dbReference>
<proteinExistence type="predicted"/>
<reference evidence="3 4" key="1">
    <citation type="submission" date="2012-11" db="EMBL/GenBank/DDBJ databases">
        <title>Whole genome sequence of Acidocella aminolytica 101 = DSM 11237.</title>
        <authorList>
            <person name="Azuma Y."/>
            <person name="Higashiura N."/>
            <person name="Hirakawa H."/>
            <person name="Matsushita K."/>
        </authorList>
    </citation>
    <scope>NUCLEOTIDE SEQUENCE [LARGE SCALE GENOMIC DNA]</scope>
    <source>
        <strain evidence="4">101 / DSM 11237</strain>
    </source>
</reference>
<dbReference type="EMBL" id="BANC01000021">
    <property type="protein sequence ID" value="GAN79431.1"/>
    <property type="molecule type" value="Genomic_DNA"/>
</dbReference>
<dbReference type="InterPro" id="IPR050268">
    <property type="entry name" value="NADH-dep_flavin_reductase"/>
</dbReference>
<dbReference type="SUPFAM" id="SSF50475">
    <property type="entry name" value="FMN-binding split barrel"/>
    <property type="match status" value="1"/>
</dbReference>